<evidence type="ECO:0000313" key="3">
    <source>
        <dbReference type="Proteomes" id="UP001501594"/>
    </source>
</evidence>
<sequence>MQQSTRLVSGVPAYTWALATVLAAAFVALGTLSLVGTLLMVASGATAGLDATILPVLVTVVGIVALPLCRIALPRVVAREKAAGYTSVPLLAGDLPLLDPRDGRELIAAGAMVPRSYRLSLRPARRHAPVGAALPA</sequence>
<keyword evidence="1" id="KW-0472">Membrane</keyword>
<feature type="transmembrane region" description="Helical" evidence="1">
    <location>
        <begin position="53"/>
        <end position="73"/>
    </location>
</feature>
<reference evidence="3" key="1">
    <citation type="journal article" date="2019" name="Int. J. Syst. Evol. Microbiol.">
        <title>The Global Catalogue of Microorganisms (GCM) 10K type strain sequencing project: providing services to taxonomists for standard genome sequencing and annotation.</title>
        <authorList>
            <consortium name="The Broad Institute Genomics Platform"/>
            <consortium name="The Broad Institute Genome Sequencing Center for Infectious Disease"/>
            <person name="Wu L."/>
            <person name="Ma J."/>
        </authorList>
    </citation>
    <scope>NUCLEOTIDE SEQUENCE [LARGE SCALE GENOMIC DNA]</scope>
    <source>
        <strain evidence="3">JCM 17442</strain>
    </source>
</reference>
<comment type="caution">
    <text evidence="2">The sequence shown here is derived from an EMBL/GenBank/DDBJ whole genome shotgun (WGS) entry which is preliminary data.</text>
</comment>
<keyword evidence="1" id="KW-1133">Transmembrane helix</keyword>
<dbReference type="Proteomes" id="UP001501594">
    <property type="component" value="Unassembled WGS sequence"/>
</dbReference>
<protein>
    <submittedName>
        <fullName evidence="2">Uncharacterized protein</fullName>
    </submittedName>
</protein>
<proteinExistence type="predicted"/>
<organism evidence="2 3">
    <name type="scientific">Frondihabitans peucedani</name>
    <dbReference type="NCBI Taxonomy" id="598626"/>
    <lineage>
        <taxon>Bacteria</taxon>
        <taxon>Bacillati</taxon>
        <taxon>Actinomycetota</taxon>
        <taxon>Actinomycetes</taxon>
        <taxon>Micrococcales</taxon>
        <taxon>Microbacteriaceae</taxon>
        <taxon>Frondihabitans</taxon>
    </lineage>
</organism>
<dbReference type="EMBL" id="BAABAU010000001">
    <property type="protein sequence ID" value="GAA4265912.1"/>
    <property type="molecule type" value="Genomic_DNA"/>
</dbReference>
<keyword evidence="3" id="KW-1185">Reference proteome</keyword>
<evidence type="ECO:0000313" key="2">
    <source>
        <dbReference type="EMBL" id="GAA4265912.1"/>
    </source>
</evidence>
<evidence type="ECO:0000256" key="1">
    <source>
        <dbReference type="SAM" id="Phobius"/>
    </source>
</evidence>
<accession>A0ABP8E125</accession>
<keyword evidence="1" id="KW-0812">Transmembrane</keyword>
<feature type="transmembrane region" description="Helical" evidence="1">
    <location>
        <begin position="12"/>
        <end position="41"/>
    </location>
</feature>
<gene>
    <name evidence="2" type="ORF">GCM10022256_15240</name>
</gene>
<dbReference type="RefSeq" id="WP_344794685.1">
    <property type="nucleotide sequence ID" value="NZ_BAABAU010000001.1"/>
</dbReference>
<name>A0ABP8E125_9MICO</name>